<dbReference type="Proteomes" id="UP001597097">
    <property type="component" value="Unassembled WGS sequence"/>
</dbReference>
<dbReference type="InterPro" id="IPR013751">
    <property type="entry name" value="ACP_syn_III_N"/>
</dbReference>
<feature type="domain" description="Beta-ketoacyl-[acyl-carrier-protein] synthase III N-terminal" evidence="1">
    <location>
        <begin position="118"/>
        <end position="191"/>
    </location>
</feature>
<evidence type="ECO:0000259" key="1">
    <source>
        <dbReference type="Pfam" id="PF08545"/>
    </source>
</evidence>
<accession>A0ABW4G9N0</accession>
<dbReference type="RefSeq" id="WP_219535113.1">
    <property type="nucleotide sequence ID" value="NZ_JAHKRM010000025.1"/>
</dbReference>
<sequence>MTASAAVLVGPVATWFPDQVVRIEEFSELAELSEQRREHALGLGIHQVHDAAVLSEVDLAEHAARAVLRRSDLVPSDLDGLILVQGRAPQYLMSSEATRLQERLGADRAFTLGVGELGCVSVSAALTVGAALLRSRPGWRHVLLAMGAKPATRARYRAPVTVLGDGGGAVLLSTSGPGDFELLDHRMRTDGKYADLFRIDYRDPAQRKWVERCADEATYSFRLAVDSRERFAALNGEVLDHHRVRPVATLMQNLAVGAFTFWEQALDVSIHDACRRNLSRYGHLGSIDVLANLAEAAPDIPGDGVVLVMNSSPVAAWSSTLLRRVS</sequence>
<keyword evidence="3" id="KW-1185">Reference proteome</keyword>
<gene>
    <name evidence="2" type="ORF">ACFSJ0_20635</name>
</gene>
<dbReference type="PANTHER" id="PTHR34069">
    <property type="entry name" value="3-OXOACYL-[ACYL-CARRIER-PROTEIN] SYNTHASE 3"/>
    <property type="match status" value="1"/>
</dbReference>
<reference evidence="3" key="1">
    <citation type="journal article" date="2019" name="Int. J. Syst. Evol. Microbiol.">
        <title>The Global Catalogue of Microorganisms (GCM) 10K type strain sequencing project: providing services to taxonomists for standard genome sequencing and annotation.</title>
        <authorList>
            <consortium name="The Broad Institute Genomics Platform"/>
            <consortium name="The Broad Institute Genome Sequencing Center for Infectious Disease"/>
            <person name="Wu L."/>
            <person name="Ma J."/>
        </authorList>
    </citation>
    <scope>NUCLEOTIDE SEQUENCE [LARGE SCALE GENOMIC DNA]</scope>
    <source>
        <strain evidence="3">CGMCC 1.15399</strain>
    </source>
</reference>
<evidence type="ECO:0000313" key="2">
    <source>
        <dbReference type="EMBL" id="MFD1539474.1"/>
    </source>
</evidence>
<comment type="caution">
    <text evidence="2">The sequence shown here is derived from an EMBL/GenBank/DDBJ whole genome shotgun (WGS) entry which is preliminary data.</text>
</comment>
<protein>
    <recommendedName>
        <fullName evidence="1">Beta-ketoacyl-[acyl-carrier-protein] synthase III N-terminal domain-containing protein</fullName>
    </recommendedName>
</protein>
<dbReference type="PANTHER" id="PTHR34069:SF2">
    <property type="entry name" value="BETA-KETOACYL-[ACYL-CARRIER-PROTEIN] SYNTHASE III"/>
    <property type="match status" value="1"/>
</dbReference>
<proteinExistence type="predicted"/>
<dbReference type="EMBL" id="JBHUCM010000017">
    <property type="protein sequence ID" value="MFD1539474.1"/>
    <property type="molecule type" value="Genomic_DNA"/>
</dbReference>
<evidence type="ECO:0000313" key="3">
    <source>
        <dbReference type="Proteomes" id="UP001597097"/>
    </source>
</evidence>
<organism evidence="2 3">
    <name type="scientific">Nonomuraea guangzhouensis</name>
    <dbReference type="NCBI Taxonomy" id="1291555"/>
    <lineage>
        <taxon>Bacteria</taxon>
        <taxon>Bacillati</taxon>
        <taxon>Actinomycetota</taxon>
        <taxon>Actinomycetes</taxon>
        <taxon>Streptosporangiales</taxon>
        <taxon>Streptosporangiaceae</taxon>
        <taxon>Nonomuraea</taxon>
    </lineage>
</organism>
<name>A0ABW4G9N0_9ACTN</name>
<dbReference type="Pfam" id="PF08545">
    <property type="entry name" value="ACP_syn_III"/>
    <property type="match status" value="1"/>
</dbReference>